<dbReference type="OrthoDB" id="9863626at2"/>
<comment type="caution">
    <text evidence="1">The sequence shown here is derived from an EMBL/GenBank/DDBJ whole genome shotgun (WGS) entry which is preliminary data.</text>
</comment>
<dbReference type="EMBL" id="PYMH01000001">
    <property type="protein sequence ID" value="PSU35498.1"/>
    <property type="molecule type" value="Genomic_DNA"/>
</dbReference>
<organism evidence="1 2">
    <name type="scientific">Photobacterium lutimaris</name>
    <dbReference type="NCBI Taxonomy" id="388278"/>
    <lineage>
        <taxon>Bacteria</taxon>
        <taxon>Pseudomonadati</taxon>
        <taxon>Pseudomonadota</taxon>
        <taxon>Gammaproteobacteria</taxon>
        <taxon>Vibrionales</taxon>
        <taxon>Vibrionaceae</taxon>
        <taxon>Photobacterium</taxon>
    </lineage>
</organism>
<reference evidence="1 2" key="1">
    <citation type="submission" date="2018-03" db="EMBL/GenBank/DDBJ databases">
        <title>Whole genome sequencing of Histamine producing bacteria.</title>
        <authorList>
            <person name="Butler K."/>
        </authorList>
    </citation>
    <scope>NUCLEOTIDE SEQUENCE [LARGE SCALE GENOMIC DNA]</scope>
    <source>
        <strain evidence="1 2">JCM 13586</strain>
    </source>
</reference>
<keyword evidence="2" id="KW-1185">Reference proteome</keyword>
<evidence type="ECO:0000313" key="2">
    <source>
        <dbReference type="Proteomes" id="UP000241222"/>
    </source>
</evidence>
<name>A0A2T3J2I3_9GAMM</name>
<sequence length="89" mass="10037">MKNPVSRSVVLTPQQAMRVAHCLCNYYSIPALGDQFVALIGEGYEYQNVAAMINWVQKQANKVRNKSDISEWAALLRSDLESFGIELMD</sequence>
<protein>
    <submittedName>
        <fullName evidence="1">Uncharacterized protein</fullName>
    </submittedName>
</protein>
<evidence type="ECO:0000313" key="1">
    <source>
        <dbReference type="EMBL" id="PSU35498.1"/>
    </source>
</evidence>
<proteinExistence type="predicted"/>
<gene>
    <name evidence="1" type="ORF">C9I99_00300</name>
</gene>
<accession>A0A2T3J2I3</accession>
<dbReference type="Proteomes" id="UP000241222">
    <property type="component" value="Unassembled WGS sequence"/>
</dbReference>
<dbReference type="RefSeq" id="WP_107346854.1">
    <property type="nucleotide sequence ID" value="NZ_PYMH01000001.1"/>
</dbReference>
<dbReference type="AlphaFoldDB" id="A0A2T3J2I3"/>